<comment type="catalytic activity">
    <reaction evidence="3">
        <text>D-glucose + ATP = D-glucose 6-phosphate + ADP + H(+)</text>
        <dbReference type="Rhea" id="RHEA:17825"/>
        <dbReference type="ChEBI" id="CHEBI:4167"/>
        <dbReference type="ChEBI" id="CHEBI:15378"/>
        <dbReference type="ChEBI" id="CHEBI:30616"/>
        <dbReference type="ChEBI" id="CHEBI:61548"/>
        <dbReference type="ChEBI" id="CHEBI:456216"/>
        <dbReference type="EC" id="2.7.1.2"/>
    </reaction>
</comment>
<dbReference type="EMBL" id="WNLA01000019">
    <property type="protein sequence ID" value="MTW04942.1"/>
    <property type="molecule type" value="Genomic_DNA"/>
</dbReference>
<dbReference type="InterPro" id="IPR050201">
    <property type="entry name" value="Bacterial_glucokinase"/>
</dbReference>
<feature type="binding site" evidence="3">
    <location>
        <begin position="26"/>
        <end position="31"/>
    </location>
    <ligand>
        <name>ATP</name>
        <dbReference type="ChEBI" id="CHEBI:30616"/>
    </ligand>
</feature>
<proteinExistence type="inferred from homology"/>
<evidence type="ECO:0000256" key="2">
    <source>
        <dbReference type="ARBA" id="ARBA00022777"/>
    </source>
</evidence>
<dbReference type="EC" id="2.7.1.2" evidence="3"/>
<dbReference type="CDD" id="cd24008">
    <property type="entry name" value="ASKHA_NBD_GLK"/>
    <property type="match status" value="1"/>
</dbReference>
<keyword evidence="1 3" id="KW-0808">Transferase</keyword>
<dbReference type="InterPro" id="IPR043129">
    <property type="entry name" value="ATPase_NBD"/>
</dbReference>
<dbReference type="RefSeq" id="WP_155441297.1">
    <property type="nucleotide sequence ID" value="NZ_WNLA01000019.1"/>
</dbReference>
<dbReference type="Pfam" id="PF02685">
    <property type="entry name" value="Glucokinase"/>
    <property type="match status" value="1"/>
</dbReference>
<dbReference type="Proteomes" id="UP000484015">
    <property type="component" value="Unassembled WGS sequence"/>
</dbReference>
<dbReference type="GO" id="GO:0005536">
    <property type="term" value="F:D-glucose binding"/>
    <property type="evidence" value="ECO:0007669"/>
    <property type="project" value="InterPro"/>
</dbReference>
<dbReference type="Gene3D" id="3.30.420.40">
    <property type="match status" value="1"/>
</dbReference>
<dbReference type="Gene3D" id="3.40.367.20">
    <property type="match status" value="1"/>
</dbReference>
<keyword evidence="3" id="KW-0067">ATP-binding</keyword>
<comment type="subcellular location">
    <subcellularLocation>
        <location evidence="3">Cytoplasm</location>
    </subcellularLocation>
</comment>
<organism evidence="5 6">
    <name type="scientific">Pseudoduganella ginsengisoli</name>
    <dbReference type="NCBI Taxonomy" id="1462440"/>
    <lineage>
        <taxon>Bacteria</taxon>
        <taxon>Pseudomonadati</taxon>
        <taxon>Pseudomonadota</taxon>
        <taxon>Betaproteobacteria</taxon>
        <taxon>Burkholderiales</taxon>
        <taxon>Oxalobacteraceae</taxon>
        <taxon>Telluria group</taxon>
        <taxon>Pseudoduganella</taxon>
    </lineage>
</organism>
<dbReference type="PANTHER" id="PTHR47690:SF1">
    <property type="entry name" value="GLUCOKINASE"/>
    <property type="match status" value="1"/>
</dbReference>
<dbReference type="GO" id="GO:0004340">
    <property type="term" value="F:glucokinase activity"/>
    <property type="evidence" value="ECO:0007669"/>
    <property type="project" value="UniProtKB-UniRule"/>
</dbReference>
<reference evidence="5 6" key="1">
    <citation type="submission" date="2019-11" db="EMBL/GenBank/DDBJ databases">
        <title>Type strains purchased from KCTC, JCM and DSMZ.</title>
        <authorList>
            <person name="Lu H."/>
        </authorList>
    </citation>
    <scope>NUCLEOTIDE SEQUENCE [LARGE SCALE GENOMIC DNA]</scope>
    <source>
        <strain evidence="5 6">KCTC 42409</strain>
    </source>
</reference>
<keyword evidence="2 3" id="KW-0418">Kinase</keyword>
<keyword evidence="3" id="KW-0324">Glycolysis</keyword>
<evidence type="ECO:0000256" key="3">
    <source>
        <dbReference type="HAMAP-Rule" id="MF_00524"/>
    </source>
</evidence>
<evidence type="ECO:0000313" key="5">
    <source>
        <dbReference type="EMBL" id="MTW04942.1"/>
    </source>
</evidence>
<accession>A0A6L6Q740</accession>
<dbReference type="OrthoDB" id="257751at2"/>
<keyword evidence="6" id="KW-1185">Reference proteome</keyword>
<gene>
    <name evidence="3" type="primary">glk</name>
    <name evidence="5" type="ORF">GM668_22965</name>
</gene>
<protein>
    <recommendedName>
        <fullName evidence="3">Glucokinase</fullName>
        <ecNumber evidence="3">2.7.1.2</ecNumber>
    </recommendedName>
    <alternativeName>
        <fullName evidence="3">Glucose kinase</fullName>
    </alternativeName>
</protein>
<keyword evidence="3" id="KW-0547">Nucleotide-binding</keyword>
<dbReference type="AlphaFoldDB" id="A0A6L6Q740"/>
<name>A0A6L6Q740_9BURK</name>
<comment type="caution">
    <text evidence="5">The sequence shown here is derived from an EMBL/GenBank/DDBJ whole genome shotgun (WGS) entry which is preliminary data.</text>
</comment>
<dbReference type="GO" id="GO:0006096">
    <property type="term" value="P:glycolytic process"/>
    <property type="evidence" value="ECO:0007669"/>
    <property type="project" value="UniProtKB-UniRule"/>
</dbReference>
<dbReference type="GO" id="GO:0005829">
    <property type="term" value="C:cytosol"/>
    <property type="evidence" value="ECO:0007669"/>
    <property type="project" value="TreeGrafter"/>
</dbReference>
<evidence type="ECO:0000313" key="6">
    <source>
        <dbReference type="Proteomes" id="UP000484015"/>
    </source>
</evidence>
<dbReference type="HAMAP" id="MF_00524">
    <property type="entry name" value="Glucokinase"/>
    <property type="match status" value="1"/>
</dbReference>
<sequence length="344" mass="35859">MTFEPISTSRIPAPGAPFQGGPRLLADVGGTNARFALETAPGQIAHINVLACAAYASLADALRAYLALPEVAAVSGSGIRHGAIAIANPVNGDLVRMTNHHWQFSIEALRTECGFDVLEVVNDFTALASSLPFLSDAQKRQVGGGEAQAGAPIGLIGAGTGLGVSGLIPGKDGRWTALLSEGGHVSFSPVNALEVAVLEHAWTEFDHVSAERFMSGVGIELIYRGLCKYRGVQAEKIAVPVIVSRALADECALCAETVEAFCCMLGTVAGNLGVTLGALGGIYIGGGIVPRLGNRFDTSGFRARFEQKGRFSSYLSRIPTYVITAEYPAFVGVAAILAEKLASK</sequence>
<keyword evidence="3" id="KW-0963">Cytoplasm</keyword>
<evidence type="ECO:0000256" key="4">
    <source>
        <dbReference type="RuleBase" id="RU004046"/>
    </source>
</evidence>
<dbReference type="GO" id="GO:0005524">
    <property type="term" value="F:ATP binding"/>
    <property type="evidence" value="ECO:0007669"/>
    <property type="project" value="UniProtKB-UniRule"/>
</dbReference>
<comment type="similarity">
    <text evidence="3 4">Belongs to the bacterial glucokinase family.</text>
</comment>
<evidence type="ECO:0000256" key="1">
    <source>
        <dbReference type="ARBA" id="ARBA00022679"/>
    </source>
</evidence>
<dbReference type="NCBIfam" id="TIGR00749">
    <property type="entry name" value="glk"/>
    <property type="match status" value="1"/>
</dbReference>
<dbReference type="SUPFAM" id="SSF53067">
    <property type="entry name" value="Actin-like ATPase domain"/>
    <property type="match status" value="1"/>
</dbReference>
<dbReference type="NCBIfam" id="NF001416">
    <property type="entry name" value="PRK00292.1-3"/>
    <property type="match status" value="1"/>
</dbReference>
<dbReference type="PANTHER" id="PTHR47690">
    <property type="entry name" value="GLUCOKINASE"/>
    <property type="match status" value="1"/>
</dbReference>
<dbReference type="InterPro" id="IPR003836">
    <property type="entry name" value="Glucokinase"/>
</dbReference>